<feature type="region of interest" description="Disordered" evidence="1">
    <location>
        <begin position="68"/>
        <end position="125"/>
    </location>
</feature>
<dbReference type="RefSeq" id="WP_246640198.1">
    <property type="nucleotide sequence ID" value="NZ_JAHKRN010000020.1"/>
</dbReference>
<dbReference type="InterPro" id="IPR012312">
    <property type="entry name" value="Hemerythrin-like"/>
</dbReference>
<dbReference type="EMBL" id="JBHSNW010000012">
    <property type="protein sequence ID" value="MFC5818162.1"/>
    <property type="molecule type" value="Genomic_DNA"/>
</dbReference>
<sequence>MAGDKETGSAVSHPASGNVAMAVLSTVSAGVARAWPGSDATGELRRHEINPLIRRLHAAGVLLTGVTRRGDHYSPPPRGLSNVADAGLTGDPESDEIRRQRRGVSGKQAAEDMEAPDHGIPMGTSTPDERLRAFGNQLINVHEWLREELAKLRADVEAHLAGRAALPRALPAHCLAFCSALERHHTGEDAVAFPVLGERFPPLRPVLEELTRDHRLVSDILRRLRDLLDGLGDEGAVEPRQVQAEFDGLAALLESHFTYEERKIVAALNALAITGWDDTSPDFLLTVPVEPDIGRDAQR</sequence>
<dbReference type="PANTHER" id="PTHR38048">
    <property type="entry name" value="EXPRESSED PROTEIN"/>
    <property type="match status" value="1"/>
</dbReference>
<reference evidence="4" key="1">
    <citation type="journal article" date="2019" name="Int. J. Syst. Evol. Microbiol.">
        <title>The Global Catalogue of Microorganisms (GCM) 10K type strain sequencing project: providing services to taxonomists for standard genome sequencing and annotation.</title>
        <authorList>
            <consortium name="The Broad Institute Genomics Platform"/>
            <consortium name="The Broad Institute Genome Sequencing Center for Infectious Disease"/>
            <person name="Wu L."/>
            <person name="Ma J."/>
        </authorList>
    </citation>
    <scope>NUCLEOTIDE SEQUENCE [LARGE SCALE GENOMIC DNA]</scope>
    <source>
        <strain evidence="4">CGMCC 4.7106</strain>
    </source>
</reference>
<comment type="caution">
    <text evidence="3">The sequence shown here is derived from an EMBL/GenBank/DDBJ whole genome shotgun (WGS) entry which is preliminary data.</text>
</comment>
<evidence type="ECO:0000256" key="1">
    <source>
        <dbReference type="SAM" id="MobiDB-lite"/>
    </source>
</evidence>
<evidence type="ECO:0000313" key="3">
    <source>
        <dbReference type="EMBL" id="MFC5818162.1"/>
    </source>
</evidence>
<dbReference type="InterPro" id="IPR053206">
    <property type="entry name" value="Dimeric_xanthone_biosynth"/>
</dbReference>
<dbReference type="CDD" id="cd12108">
    <property type="entry name" value="Hr-like"/>
    <property type="match status" value="1"/>
</dbReference>
<feature type="domain" description="Hemerythrin-like" evidence="2">
    <location>
        <begin position="138"/>
        <end position="267"/>
    </location>
</feature>
<dbReference type="Pfam" id="PF01814">
    <property type="entry name" value="Hemerythrin"/>
    <property type="match status" value="1"/>
</dbReference>
<evidence type="ECO:0000313" key="4">
    <source>
        <dbReference type="Proteomes" id="UP001596096"/>
    </source>
</evidence>
<accession>A0ABW1BYL3</accession>
<dbReference type="PANTHER" id="PTHR38048:SF1">
    <property type="entry name" value="HEMERYTHRIN-LIKE DOMAIN-CONTAINING PROTEIN"/>
    <property type="match status" value="1"/>
</dbReference>
<name>A0ABW1BYL3_9ACTN</name>
<evidence type="ECO:0000259" key="2">
    <source>
        <dbReference type="Pfam" id="PF01814"/>
    </source>
</evidence>
<gene>
    <name evidence="3" type="ORF">ACFPUY_23920</name>
</gene>
<proteinExistence type="predicted"/>
<dbReference type="Proteomes" id="UP001596096">
    <property type="component" value="Unassembled WGS sequence"/>
</dbReference>
<keyword evidence="4" id="KW-1185">Reference proteome</keyword>
<protein>
    <submittedName>
        <fullName evidence="3">Hemerythrin domain-containing protein</fullName>
    </submittedName>
</protein>
<dbReference type="Gene3D" id="1.20.120.520">
    <property type="entry name" value="nmb1532 protein domain like"/>
    <property type="match status" value="1"/>
</dbReference>
<organism evidence="3 4">
    <name type="scientific">Nonomuraea harbinensis</name>
    <dbReference type="NCBI Taxonomy" id="1286938"/>
    <lineage>
        <taxon>Bacteria</taxon>
        <taxon>Bacillati</taxon>
        <taxon>Actinomycetota</taxon>
        <taxon>Actinomycetes</taxon>
        <taxon>Streptosporangiales</taxon>
        <taxon>Streptosporangiaceae</taxon>
        <taxon>Nonomuraea</taxon>
    </lineage>
</organism>